<reference evidence="3" key="1">
    <citation type="submission" date="2025-08" db="UniProtKB">
        <authorList>
            <consortium name="RefSeq"/>
        </authorList>
    </citation>
    <scope>IDENTIFICATION</scope>
</reference>
<feature type="region of interest" description="Disordered" evidence="1">
    <location>
        <begin position="658"/>
        <end position="683"/>
    </location>
</feature>
<dbReference type="AlphaFoldDB" id="A0A9Y4TX26"/>
<evidence type="ECO:0000313" key="3">
    <source>
        <dbReference type="RefSeq" id="XP_008296935.1"/>
    </source>
</evidence>
<evidence type="ECO:0000256" key="1">
    <source>
        <dbReference type="SAM" id="MobiDB-lite"/>
    </source>
</evidence>
<dbReference type="RefSeq" id="XP_008296935.1">
    <property type="nucleotide sequence ID" value="XM_008298713.1"/>
</dbReference>
<keyword evidence="2" id="KW-1185">Reference proteome</keyword>
<dbReference type="GeneID" id="103369872"/>
<sequence length="832" mass="95763">MDGIDDCYVWQRRIAHGTRHQKGAVPFPESVKIGLEFNAALERKDKLDRSLLTNGVMLEISNFARTVTKSEKYFLFEMLEFNFDLGVDVDNGQQCYAYSLRVHNKIKQLKEQIKLKASRWKEVFTLPDPSFTSASAGSEVLRQYFPKHNTTVDVSLLSDSSQNRQRADSSSSHLTRKRGVRAKRTEEAYPFCAALGVTLAVRPNQAAKQKLDQNLLTNGVMLELLDFSRELCGTHTRMVFDLVKQNFGFEMNKLLFRMQLNRTVERRNTCLTAEDKDAFCKELFRFQPEKKRAKRKKPDADEQEVEILTSRRRRTLRQRSDAGEPWEDDDDLSYMCPVDSEPETMSGAYAGPSDVTLDMCWSDAETDLSENVKQEEEEVFISPTLLQSPGYKSEGLRSDAEKEKLWQRRADRTNKILTFTRVNDLFVHCRQIGLDFNVGSHKKQNLDLRLFTNWVLWEVYKFGTAMKNSLRHFLLEILHNNFQLPPQDEAQERNFLIYMATRERVLQKHSDRQNMEFLCRPFKFPQVYNVSSSLKDVTTEQQEVPQAADETHPFCKMIGLNLWSTGERPANQKLHLAVLTSGAVMEMFSFVRLLRGNVHDTVSDVLEHNFDLDLQSGRTEVAQVIQRWFMTQQSLMKKQRFLKANRWLNTAVPLSRPSLSGIDPNTDDSEPDSKPVSGGEQQQNRAYSICQQIGLDLDISRKPEAKAKLDLQVLTRAVLFEVHQYVEQNCNRYVPALYEILEYNFDLSSQSHRRVEFAWSIASQVIAMAAKHGRRGGYLDAVFQLPFEGGEAAQVGCKDEPQDDSDQPDLSEDADVMFVRKLKPVDIEVEID</sequence>
<evidence type="ECO:0000313" key="2">
    <source>
        <dbReference type="Proteomes" id="UP000694891"/>
    </source>
</evidence>
<feature type="region of interest" description="Disordered" evidence="1">
    <location>
        <begin position="158"/>
        <end position="181"/>
    </location>
</feature>
<accession>A0A9Y4TX26</accession>
<organism evidence="2 3">
    <name type="scientific">Stegastes partitus</name>
    <name type="common">bicolor damselfish</name>
    <dbReference type="NCBI Taxonomy" id="144197"/>
    <lineage>
        <taxon>Eukaryota</taxon>
        <taxon>Metazoa</taxon>
        <taxon>Chordata</taxon>
        <taxon>Craniata</taxon>
        <taxon>Vertebrata</taxon>
        <taxon>Euteleostomi</taxon>
        <taxon>Actinopterygii</taxon>
        <taxon>Neopterygii</taxon>
        <taxon>Teleostei</taxon>
        <taxon>Neoteleostei</taxon>
        <taxon>Acanthomorphata</taxon>
        <taxon>Ovalentaria</taxon>
        <taxon>Pomacentridae</taxon>
        <taxon>Stegastes</taxon>
    </lineage>
</organism>
<name>A0A9Y4TX26_9TELE</name>
<dbReference type="Proteomes" id="UP000694891">
    <property type="component" value="Unplaced"/>
</dbReference>
<proteinExistence type="predicted"/>
<protein>
    <submittedName>
        <fullName evidence="3">Uncharacterized protein LOC103369872</fullName>
    </submittedName>
</protein>
<gene>
    <name evidence="3" type="primary">LOC103369872</name>
</gene>
<feature type="compositionally biased region" description="Polar residues" evidence="1">
    <location>
        <begin position="158"/>
        <end position="173"/>
    </location>
</feature>
<feature type="region of interest" description="Disordered" evidence="1">
    <location>
        <begin position="314"/>
        <end position="333"/>
    </location>
</feature>